<dbReference type="EMBL" id="JAWXYG010000008">
    <property type="protein sequence ID" value="KAK4265392.1"/>
    <property type="molecule type" value="Genomic_DNA"/>
</dbReference>
<evidence type="ECO:0000259" key="2">
    <source>
        <dbReference type="PROSITE" id="PS00028"/>
    </source>
</evidence>
<sequence length="363" mass="40149">MEFNFLGEDVKAPPFQLPLPIPSLFSGPTLLPQGGFPVVPYTGEIMNPNGGAGEDTLRKMERERIRLEIISSEITRKLMLEREMALRRSLGGRYLLDEQVAAGLSLNHRPNLTLPPYDNPNAKPDLPKTNKNRLIMLKKPDPDTYREKRKAVTHDADDGGDGTEHAPVVVKKKPKNGWSCALCFVTVTSERALYEHFQGKKHKARDSAKKKMQIGMSTSACPSPPSATSKNTELSLKQSLKPTETVVVVQAQHEVTKVDTDQTVVVGKDVEEVKAEDGEIVEKVQITEDSGKKSGTETEQQQVGTIPNGAVNKKGFKFWCEDCNVGSSSLTVMDHHKRGKKHTNRVKRLHQNNDAEGKPSPAE</sequence>
<dbReference type="PANTHER" id="PTHR47487:SF8">
    <property type="entry name" value="OS08G0270900 PROTEIN"/>
    <property type="match status" value="1"/>
</dbReference>
<reference evidence="3" key="1">
    <citation type="submission" date="2023-10" db="EMBL/GenBank/DDBJ databases">
        <title>Chromosome-level genome of the transformable northern wattle, Acacia crassicarpa.</title>
        <authorList>
            <person name="Massaro I."/>
            <person name="Sinha N.R."/>
            <person name="Poethig S."/>
            <person name="Leichty A.R."/>
        </authorList>
    </citation>
    <scope>NUCLEOTIDE SEQUENCE</scope>
    <source>
        <strain evidence="3">Acra3RX</strain>
        <tissue evidence="3">Leaf</tissue>
    </source>
</reference>
<dbReference type="InterPro" id="IPR003604">
    <property type="entry name" value="Matrin/U1-like-C_Znf_C2H2"/>
</dbReference>
<protein>
    <recommendedName>
        <fullName evidence="2">C2H2-type domain-containing protein</fullName>
    </recommendedName>
</protein>
<organism evidence="3 4">
    <name type="scientific">Acacia crassicarpa</name>
    <name type="common">northern wattle</name>
    <dbReference type="NCBI Taxonomy" id="499986"/>
    <lineage>
        <taxon>Eukaryota</taxon>
        <taxon>Viridiplantae</taxon>
        <taxon>Streptophyta</taxon>
        <taxon>Embryophyta</taxon>
        <taxon>Tracheophyta</taxon>
        <taxon>Spermatophyta</taxon>
        <taxon>Magnoliopsida</taxon>
        <taxon>eudicotyledons</taxon>
        <taxon>Gunneridae</taxon>
        <taxon>Pentapetalae</taxon>
        <taxon>rosids</taxon>
        <taxon>fabids</taxon>
        <taxon>Fabales</taxon>
        <taxon>Fabaceae</taxon>
        <taxon>Caesalpinioideae</taxon>
        <taxon>mimosoid clade</taxon>
        <taxon>Acacieae</taxon>
        <taxon>Acacia</taxon>
    </lineage>
</organism>
<dbReference type="PROSITE" id="PS00028">
    <property type="entry name" value="ZINC_FINGER_C2H2_1"/>
    <property type="match status" value="1"/>
</dbReference>
<dbReference type="AlphaFoldDB" id="A0AAE1J7N3"/>
<dbReference type="GO" id="GO:0003676">
    <property type="term" value="F:nucleic acid binding"/>
    <property type="evidence" value="ECO:0007669"/>
    <property type="project" value="InterPro"/>
</dbReference>
<feature type="domain" description="C2H2-type" evidence="2">
    <location>
        <begin position="180"/>
        <end position="202"/>
    </location>
</feature>
<dbReference type="Pfam" id="PF12874">
    <property type="entry name" value="zf-met"/>
    <property type="match status" value="2"/>
</dbReference>
<keyword evidence="4" id="KW-1185">Reference proteome</keyword>
<dbReference type="SUPFAM" id="SSF57667">
    <property type="entry name" value="beta-beta-alpha zinc fingers"/>
    <property type="match status" value="2"/>
</dbReference>
<feature type="compositionally biased region" description="Basic residues" evidence="1">
    <location>
        <begin position="335"/>
        <end position="350"/>
    </location>
</feature>
<proteinExistence type="predicted"/>
<name>A0AAE1J7N3_9FABA</name>
<dbReference type="SMART" id="SM00451">
    <property type="entry name" value="ZnF_U1"/>
    <property type="match status" value="2"/>
</dbReference>
<dbReference type="PANTHER" id="PTHR47487">
    <property type="entry name" value="OS06G0651300 PROTEIN-RELATED"/>
    <property type="match status" value="1"/>
</dbReference>
<dbReference type="Gene3D" id="3.30.160.60">
    <property type="entry name" value="Classic Zinc Finger"/>
    <property type="match status" value="2"/>
</dbReference>
<dbReference type="GO" id="GO:0008270">
    <property type="term" value="F:zinc ion binding"/>
    <property type="evidence" value="ECO:0007669"/>
    <property type="project" value="InterPro"/>
</dbReference>
<accession>A0AAE1J7N3</accession>
<gene>
    <name evidence="3" type="ORF">QN277_026451</name>
</gene>
<dbReference type="InterPro" id="IPR013087">
    <property type="entry name" value="Znf_C2H2_type"/>
</dbReference>
<evidence type="ECO:0000313" key="4">
    <source>
        <dbReference type="Proteomes" id="UP001293593"/>
    </source>
</evidence>
<comment type="caution">
    <text evidence="3">The sequence shown here is derived from an EMBL/GenBank/DDBJ whole genome shotgun (WGS) entry which is preliminary data.</text>
</comment>
<evidence type="ECO:0000256" key="1">
    <source>
        <dbReference type="SAM" id="MobiDB-lite"/>
    </source>
</evidence>
<dbReference type="Proteomes" id="UP001293593">
    <property type="component" value="Unassembled WGS sequence"/>
</dbReference>
<evidence type="ECO:0000313" key="3">
    <source>
        <dbReference type="EMBL" id="KAK4265392.1"/>
    </source>
</evidence>
<feature type="region of interest" description="Disordered" evidence="1">
    <location>
        <begin position="334"/>
        <end position="363"/>
    </location>
</feature>
<dbReference type="InterPro" id="IPR036236">
    <property type="entry name" value="Znf_C2H2_sf"/>
</dbReference>